<proteinExistence type="predicted"/>
<dbReference type="AlphaFoldDB" id="A0A0D9X423"/>
<protein>
    <submittedName>
        <fullName evidence="1">Uncharacterized protein</fullName>
    </submittedName>
</protein>
<dbReference type="Gramene" id="LPERR08G02070.1">
    <property type="protein sequence ID" value="LPERR08G02070.1"/>
    <property type="gene ID" value="LPERR08G02070"/>
</dbReference>
<evidence type="ECO:0000313" key="2">
    <source>
        <dbReference type="Proteomes" id="UP000032180"/>
    </source>
</evidence>
<reference evidence="2" key="2">
    <citation type="submission" date="2013-12" db="EMBL/GenBank/DDBJ databases">
        <authorList>
            <person name="Yu Y."/>
            <person name="Lee S."/>
            <person name="de Baynast K."/>
            <person name="Wissotski M."/>
            <person name="Liu L."/>
            <person name="Talag J."/>
            <person name="Goicoechea J."/>
            <person name="Angelova A."/>
            <person name="Jetty R."/>
            <person name="Kudrna D."/>
            <person name="Golser W."/>
            <person name="Rivera L."/>
            <person name="Zhang J."/>
            <person name="Wing R."/>
        </authorList>
    </citation>
    <scope>NUCLEOTIDE SEQUENCE</scope>
</reference>
<evidence type="ECO:0000313" key="1">
    <source>
        <dbReference type="EnsemblPlants" id="LPERR08G02070.1"/>
    </source>
</evidence>
<dbReference type="Proteomes" id="UP000032180">
    <property type="component" value="Chromosome 8"/>
</dbReference>
<sequence>MKMVITCSQCAASRTGFGVFYRIGWAHPSDYPAKADCTLLIGGWKLGRAWRSNLAQSSTRSSCLWNARVFQQKFRTAETLVADIKEEAALWKLAELFIQSNN</sequence>
<reference evidence="1 2" key="1">
    <citation type="submission" date="2012-08" db="EMBL/GenBank/DDBJ databases">
        <title>Oryza genome evolution.</title>
        <authorList>
            <person name="Wing R.A."/>
        </authorList>
    </citation>
    <scope>NUCLEOTIDE SEQUENCE</scope>
</reference>
<dbReference type="HOGENOM" id="CLU_2281514_0_0_1"/>
<name>A0A0D9X423_9ORYZ</name>
<reference evidence="1" key="3">
    <citation type="submission" date="2015-04" db="UniProtKB">
        <authorList>
            <consortium name="EnsemblPlants"/>
        </authorList>
    </citation>
    <scope>IDENTIFICATION</scope>
</reference>
<organism evidence="1 2">
    <name type="scientific">Leersia perrieri</name>
    <dbReference type="NCBI Taxonomy" id="77586"/>
    <lineage>
        <taxon>Eukaryota</taxon>
        <taxon>Viridiplantae</taxon>
        <taxon>Streptophyta</taxon>
        <taxon>Embryophyta</taxon>
        <taxon>Tracheophyta</taxon>
        <taxon>Spermatophyta</taxon>
        <taxon>Magnoliopsida</taxon>
        <taxon>Liliopsida</taxon>
        <taxon>Poales</taxon>
        <taxon>Poaceae</taxon>
        <taxon>BOP clade</taxon>
        <taxon>Oryzoideae</taxon>
        <taxon>Oryzeae</taxon>
        <taxon>Oryzinae</taxon>
        <taxon>Leersia</taxon>
    </lineage>
</organism>
<dbReference type="EnsemblPlants" id="LPERR08G02070.1">
    <property type="protein sequence ID" value="LPERR08G02070.1"/>
    <property type="gene ID" value="LPERR08G02070"/>
</dbReference>
<keyword evidence="2" id="KW-1185">Reference proteome</keyword>
<accession>A0A0D9X423</accession>